<keyword evidence="5 10" id="KW-0732">Signal</keyword>
<keyword evidence="9" id="KW-0812">Transmembrane</keyword>
<evidence type="ECO:0000256" key="10">
    <source>
        <dbReference type="SAM" id="SignalP"/>
    </source>
</evidence>
<feature type="compositionally biased region" description="Low complexity" evidence="8">
    <location>
        <begin position="1112"/>
        <end position="1125"/>
    </location>
</feature>
<dbReference type="InterPro" id="IPR003368">
    <property type="entry name" value="POMP_repeat"/>
</dbReference>
<gene>
    <name evidence="12" type="ORF">H9698_04340</name>
</gene>
<dbReference type="Pfam" id="PF18657">
    <property type="entry name" value="YDG"/>
    <property type="match status" value="2"/>
</dbReference>
<evidence type="ECO:0000256" key="5">
    <source>
        <dbReference type="ARBA" id="ARBA00022729"/>
    </source>
</evidence>
<evidence type="ECO:0000256" key="8">
    <source>
        <dbReference type="SAM" id="MobiDB-lite"/>
    </source>
</evidence>
<proteinExistence type="predicted"/>
<keyword evidence="9" id="KW-1133">Transmembrane helix</keyword>
<feature type="domain" description="YDG" evidence="11">
    <location>
        <begin position="725"/>
        <end position="814"/>
    </location>
</feature>
<comment type="caution">
    <text evidence="12">The sequence shown here is derived from an EMBL/GenBank/DDBJ whole genome shotgun (WGS) entry which is preliminary data.</text>
</comment>
<evidence type="ECO:0000256" key="6">
    <source>
        <dbReference type="ARBA" id="ARBA00023136"/>
    </source>
</evidence>
<keyword evidence="4" id="KW-0964">Secreted</keyword>
<dbReference type="SUPFAM" id="SSF51126">
    <property type="entry name" value="Pectin lyase-like"/>
    <property type="match status" value="1"/>
</dbReference>
<dbReference type="AlphaFoldDB" id="A0A9D2TJ71"/>
<dbReference type="Proteomes" id="UP000823918">
    <property type="component" value="Unassembled WGS sequence"/>
</dbReference>
<reference evidence="12" key="2">
    <citation type="submission" date="2021-04" db="EMBL/GenBank/DDBJ databases">
        <authorList>
            <person name="Gilroy R."/>
        </authorList>
    </citation>
    <scope>NUCLEOTIDE SEQUENCE</scope>
    <source>
        <strain evidence="12">5933</strain>
    </source>
</reference>
<evidence type="ECO:0000256" key="2">
    <source>
        <dbReference type="ARBA" id="ARBA00004442"/>
    </source>
</evidence>
<dbReference type="NCBIfam" id="TIGR01376">
    <property type="entry name" value="POMP_repeat"/>
    <property type="match status" value="1"/>
</dbReference>
<dbReference type="PANTHER" id="PTHR11319:SF35">
    <property type="entry name" value="OUTER MEMBRANE PROTEIN PMPC-RELATED"/>
    <property type="match status" value="1"/>
</dbReference>
<dbReference type="SMART" id="SM00710">
    <property type="entry name" value="PbH1"/>
    <property type="match status" value="4"/>
</dbReference>
<evidence type="ECO:0000313" key="13">
    <source>
        <dbReference type="Proteomes" id="UP000823918"/>
    </source>
</evidence>
<evidence type="ECO:0000256" key="1">
    <source>
        <dbReference type="ARBA" id="ARBA00004196"/>
    </source>
</evidence>
<reference evidence="12" key="1">
    <citation type="journal article" date="2021" name="PeerJ">
        <title>Extensive microbial diversity within the chicken gut microbiome revealed by metagenomics and culture.</title>
        <authorList>
            <person name="Gilroy R."/>
            <person name="Ravi A."/>
            <person name="Getino M."/>
            <person name="Pursley I."/>
            <person name="Horton D.L."/>
            <person name="Alikhan N.F."/>
            <person name="Baker D."/>
            <person name="Gharbi K."/>
            <person name="Hall N."/>
            <person name="Watson M."/>
            <person name="Adriaenssens E.M."/>
            <person name="Foster-Nyarko E."/>
            <person name="Jarju S."/>
            <person name="Secka A."/>
            <person name="Antonio M."/>
            <person name="Oren A."/>
            <person name="Chaudhuri R.R."/>
            <person name="La Ragione R."/>
            <person name="Hildebrand F."/>
            <person name="Pallen M.J."/>
        </authorList>
    </citation>
    <scope>NUCLEOTIDE SEQUENCE</scope>
    <source>
        <strain evidence="12">5933</strain>
    </source>
</reference>
<sequence>MKSKLVFRVGAAAILLASLQGACFAQEVVGSASINRVFGASIVPVSAQPYAADEVQYSIDGAPAVSASLADAIAAINASSDGTSAHIELNADIQVSQTYTLTGNKTVTIDGTANGYSLQRASSHEGALFSVQGGSLKLTNVILDGGASVTVEGDGSWTWSGVAANEALVKVENALLTLSGTTKLQNAWNTSGNGGGIYATGTNTVLTLEKATISSCEAVNGGGVYLEGGARFVANGSTSTDVRIVNNRAKNGGGIYVTGAVSTPHSLKLINIQGNSAENGGAVYATNEARIISESKNHNIFSNTASKNGGAFYIEGSNTVVNLPLTSFQKNKAENGGAVYVSNSASFIAGTVQMKDNEATNDGGAIYADTKAKVTLKSGGNGYNDPDTVNSGLLRNIAGRNGGGIYAADAETQITVGESSTVGIFYNEAGNMAGAMYLENGAVGMLTKVVNIRANRGGENGAPTTPWKEELSCGGVRVDETSTLKLAGKIIITENTVGTEGREVNLLIASGKIAPGADQNVPVECYWDYGGLSAGTKIGVSLQVWPTDGGSNEVLYMVGKTYNGSANGITADYAGYFTSDRNPYDSSTGKGIFETVVRSAPHPEMGKNYNQVYLKAHPIQTPTVSAQAVSKYYDGTNQTSLTNAAWSNVDPAVEKLFQNLKEGTDYTYTATFENNAQGNVIFDGTSAKEQTVQITISVKNQDVLKVFPSLRSIKLTSKAVIYPIPLAIKAEAQDKYYDATNAAQATISLIVDTSAGSQGGLTLPQTLPVEPVQGTDYTVTASFDSAQAGAGRNVNIQVKPNGTDLAKNYIWPSAQFTLTAEILKLPLEVSLQAENKVYDGSAKAVLKGTPSVSIAKQNRSGLTLPSSLPETIEFAADYTLENPMFADENGQPVSDAGVHMVTGTLKILNDSKMKNYTMALAAQGSQAEITQRTLTPVSVKVQDKLYDGTTEAAASDLVLSGLPDGQKLEEGVDYRIVSALFEDPETGVNKQVRVTFELLSEQAKRNYVLEKDFLLAKADITNDLKVTDEYTEEVSSGVMTVQDMEQWIRTQYYHVPTTLVSLSIKDANGHDVQQIDRSVAAVYSVEARFTNDNGQTALYQIVWNLVEKQVEEPTVPGETPGTPEETPTPPAASPIVQTGDTSATELLALALAISATAIAVLMIMGHKRNHMKQK</sequence>
<dbReference type="InterPro" id="IPR011050">
    <property type="entry name" value="Pectin_lyase_fold/virulence"/>
</dbReference>
<feature type="chain" id="PRO_5038890449" description="YDG domain-containing protein" evidence="10">
    <location>
        <begin position="26"/>
        <end position="1174"/>
    </location>
</feature>
<dbReference type="InterPro" id="IPR006626">
    <property type="entry name" value="PbH1"/>
</dbReference>
<keyword evidence="6 9" id="KW-0472">Membrane</keyword>
<evidence type="ECO:0000313" key="12">
    <source>
        <dbReference type="EMBL" id="HJC72009.1"/>
    </source>
</evidence>
<evidence type="ECO:0000256" key="7">
    <source>
        <dbReference type="ARBA" id="ARBA00023237"/>
    </source>
</evidence>
<feature type="domain" description="YDG" evidence="11">
    <location>
        <begin position="930"/>
        <end position="1010"/>
    </location>
</feature>
<name>A0A9D2TJ71_9FIRM</name>
<dbReference type="GO" id="GO:0009279">
    <property type="term" value="C:cell outer membrane"/>
    <property type="evidence" value="ECO:0007669"/>
    <property type="project" value="UniProtKB-SubCell"/>
</dbReference>
<evidence type="ECO:0000256" key="4">
    <source>
        <dbReference type="ARBA" id="ARBA00022525"/>
    </source>
</evidence>
<evidence type="ECO:0000256" key="9">
    <source>
        <dbReference type="SAM" id="Phobius"/>
    </source>
</evidence>
<evidence type="ECO:0000256" key="3">
    <source>
        <dbReference type="ARBA" id="ARBA00004613"/>
    </source>
</evidence>
<dbReference type="EMBL" id="DWWA01000021">
    <property type="protein sequence ID" value="HJC72009.1"/>
    <property type="molecule type" value="Genomic_DNA"/>
</dbReference>
<accession>A0A9D2TJ71</accession>
<feature type="transmembrane region" description="Helical" evidence="9">
    <location>
        <begin position="1146"/>
        <end position="1164"/>
    </location>
</feature>
<dbReference type="GO" id="GO:0005576">
    <property type="term" value="C:extracellular region"/>
    <property type="evidence" value="ECO:0007669"/>
    <property type="project" value="UniProtKB-SubCell"/>
</dbReference>
<keyword evidence="7" id="KW-0998">Cell outer membrane</keyword>
<comment type="subcellular location">
    <subcellularLocation>
        <location evidence="1">Cell envelope</location>
    </subcellularLocation>
    <subcellularLocation>
        <location evidence="2">Cell outer membrane</location>
    </subcellularLocation>
    <subcellularLocation>
        <location evidence="3">Secreted</location>
    </subcellularLocation>
</comment>
<evidence type="ECO:0000259" key="11">
    <source>
        <dbReference type="Pfam" id="PF18657"/>
    </source>
</evidence>
<organism evidence="12 13">
    <name type="scientific">Candidatus Ruthenibacterium merdavium</name>
    <dbReference type="NCBI Taxonomy" id="2838752"/>
    <lineage>
        <taxon>Bacteria</taxon>
        <taxon>Bacillati</taxon>
        <taxon>Bacillota</taxon>
        <taxon>Clostridia</taxon>
        <taxon>Eubacteriales</taxon>
        <taxon>Oscillospiraceae</taxon>
        <taxon>Ruthenibacterium</taxon>
    </lineage>
</organism>
<protein>
    <recommendedName>
        <fullName evidence="11">YDG domain-containing protein</fullName>
    </recommendedName>
</protein>
<dbReference type="PANTHER" id="PTHR11319">
    <property type="entry name" value="G PROTEIN-COUPLED RECEPTOR-RELATED"/>
    <property type="match status" value="1"/>
</dbReference>
<dbReference type="InterPro" id="IPR041248">
    <property type="entry name" value="YDG"/>
</dbReference>
<feature type="region of interest" description="Disordered" evidence="8">
    <location>
        <begin position="1112"/>
        <end position="1137"/>
    </location>
</feature>
<feature type="signal peptide" evidence="10">
    <location>
        <begin position="1"/>
        <end position="25"/>
    </location>
</feature>